<dbReference type="GO" id="GO:0010134">
    <property type="term" value="P:sulfate assimilation via adenylyl sulfate reduction"/>
    <property type="evidence" value="ECO:0007669"/>
    <property type="project" value="TreeGrafter"/>
</dbReference>
<reference evidence="8" key="1">
    <citation type="submission" date="2020-01" db="EMBL/GenBank/DDBJ databases">
        <authorList>
            <person name="Seo Y.L."/>
        </authorList>
    </citation>
    <scope>NUCLEOTIDE SEQUENCE</scope>
    <source>
        <strain evidence="8">R11</strain>
    </source>
</reference>
<comment type="caution">
    <text evidence="8">The sequence shown here is derived from an EMBL/GenBank/DDBJ whole genome shotgun (WGS) entry which is preliminary data.</text>
</comment>
<dbReference type="RefSeq" id="WP_166586194.1">
    <property type="nucleotide sequence ID" value="NZ_WWEO01000042.1"/>
</dbReference>
<evidence type="ECO:0000313" key="8">
    <source>
        <dbReference type="EMBL" id="NCD70232.1"/>
    </source>
</evidence>
<dbReference type="PANTHER" id="PTHR42700:SF1">
    <property type="entry name" value="SULFATE ADENYLYLTRANSFERASE"/>
    <property type="match status" value="1"/>
</dbReference>
<dbReference type="Pfam" id="PF01583">
    <property type="entry name" value="APS_kinase"/>
    <property type="match status" value="1"/>
</dbReference>
<protein>
    <recommendedName>
        <fullName evidence="2 6">Adenylyl-sulfate kinase</fullName>
        <ecNumber evidence="2 6">2.7.1.25</ecNumber>
    </recommendedName>
</protein>
<dbReference type="EMBL" id="WWEO01000042">
    <property type="protein sequence ID" value="NCD70232.1"/>
    <property type="molecule type" value="Genomic_DNA"/>
</dbReference>
<dbReference type="NCBIfam" id="TIGR00455">
    <property type="entry name" value="apsK"/>
    <property type="match status" value="1"/>
</dbReference>
<accession>A0A965ZIA2</accession>
<keyword evidence="6 8" id="KW-0418">Kinase</keyword>
<evidence type="ECO:0000256" key="2">
    <source>
        <dbReference type="ARBA" id="ARBA00012121"/>
    </source>
</evidence>
<dbReference type="CDD" id="cd02027">
    <property type="entry name" value="APSK"/>
    <property type="match status" value="1"/>
</dbReference>
<evidence type="ECO:0000256" key="1">
    <source>
        <dbReference type="ARBA" id="ARBA00001823"/>
    </source>
</evidence>
<dbReference type="InterPro" id="IPR027417">
    <property type="entry name" value="P-loop_NTPase"/>
</dbReference>
<organism evidence="8 9">
    <name type="scientific">Mucilaginibacter agri</name>
    <dbReference type="NCBI Taxonomy" id="2695265"/>
    <lineage>
        <taxon>Bacteria</taxon>
        <taxon>Pseudomonadati</taxon>
        <taxon>Bacteroidota</taxon>
        <taxon>Sphingobacteriia</taxon>
        <taxon>Sphingobacteriales</taxon>
        <taxon>Sphingobacteriaceae</taxon>
        <taxon>Mucilaginibacter</taxon>
    </lineage>
</organism>
<dbReference type="PANTHER" id="PTHR42700">
    <property type="entry name" value="SULFATE ADENYLYLTRANSFERASE"/>
    <property type="match status" value="1"/>
</dbReference>
<proteinExistence type="inferred from homology"/>
<gene>
    <name evidence="8" type="primary">cysC</name>
    <name evidence="8" type="ORF">GSY63_12765</name>
</gene>
<name>A0A965ZIA2_9SPHI</name>
<keyword evidence="9" id="KW-1185">Reference proteome</keyword>
<evidence type="ECO:0000259" key="7">
    <source>
        <dbReference type="Pfam" id="PF01583"/>
    </source>
</evidence>
<comment type="catalytic activity">
    <reaction evidence="1 6">
        <text>adenosine 5'-phosphosulfate + ATP = 3'-phosphoadenylyl sulfate + ADP + H(+)</text>
        <dbReference type="Rhea" id="RHEA:24152"/>
        <dbReference type="ChEBI" id="CHEBI:15378"/>
        <dbReference type="ChEBI" id="CHEBI:30616"/>
        <dbReference type="ChEBI" id="CHEBI:58243"/>
        <dbReference type="ChEBI" id="CHEBI:58339"/>
        <dbReference type="ChEBI" id="CHEBI:456216"/>
        <dbReference type="EC" id="2.7.1.25"/>
    </reaction>
</comment>
<dbReference type="InterPro" id="IPR050512">
    <property type="entry name" value="Sulf_AdTrans/APS_kinase"/>
</dbReference>
<dbReference type="InterPro" id="IPR002891">
    <property type="entry name" value="APS"/>
</dbReference>
<keyword evidence="5 6" id="KW-0067">ATP-binding</keyword>
<dbReference type="GO" id="GO:0004781">
    <property type="term" value="F:sulfate adenylyltransferase (ATP) activity"/>
    <property type="evidence" value="ECO:0007669"/>
    <property type="project" value="TreeGrafter"/>
</dbReference>
<evidence type="ECO:0000256" key="6">
    <source>
        <dbReference type="RuleBase" id="RU004347"/>
    </source>
</evidence>
<dbReference type="InterPro" id="IPR059117">
    <property type="entry name" value="APS_kinase_dom"/>
</dbReference>
<reference evidence="8" key="2">
    <citation type="submission" date="2020-10" db="EMBL/GenBank/DDBJ databases">
        <title>Mucilaginibacter sp. nov., isolated from soil.</title>
        <authorList>
            <person name="Jeon C.O."/>
        </authorList>
    </citation>
    <scope>NUCLEOTIDE SEQUENCE</scope>
    <source>
        <strain evidence="8">R11</strain>
    </source>
</reference>
<dbReference type="SUPFAM" id="SSF52540">
    <property type="entry name" value="P-loop containing nucleoside triphosphate hydrolases"/>
    <property type="match status" value="1"/>
</dbReference>
<dbReference type="EC" id="2.7.1.25" evidence="2 6"/>
<keyword evidence="4 6" id="KW-0547">Nucleotide-binding</keyword>
<dbReference type="GO" id="GO:0004020">
    <property type="term" value="F:adenylylsulfate kinase activity"/>
    <property type="evidence" value="ECO:0007669"/>
    <property type="project" value="UniProtKB-EC"/>
</dbReference>
<dbReference type="GO" id="GO:0005524">
    <property type="term" value="F:ATP binding"/>
    <property type="evidence" value="ECO:0007669"/>
    <property type="project" value="UniProtKB-KW"/>
</dbReference>
<comment type="function">
    <text evidence="6">Catalyzes the synthesis of activated sulfate.</text>
</comment>
<dbReference type="AlphaFoldDB" id="A0A965ZIA2"/>
<dbReference type="Proteomes" id="UP000638732">
    <property type="component" value="Unassembled WGS sequence"/>
</dbReference>
<feature type="domain" description="APS kinase" evidence="7">
    <location>
        <begin position="5"/>
        <end position="151"/>
    </location>
</feature>
<comment type="similarity">
    <text evidence="6">Belongs to the APS kinase family.</text>
</comment>
<evidence type="ECO:0000256" key="3">
    <source>
        <dbReference type="ARBA" id="ARBA00022679"/>
    </source>
</evidence>
<keyword evidence="3 6" id="KW-0808">Transferase</keyword>
<dbReference type="GO" id="GO:0005737">
    <property type="term" value="C:cytoplasm"/>
    <property type="evidence" value="ECO:0007669"/>
    <property type="project" value="TreeGrafter"/>
</dbReference>
<sequence length="185" mass="20641">MLLLQTTGLSGAGKTTLSNLVRARLAKLNLNCIVIDGDTYRQSLCKDLGFSQADRIENIRRLGAEAHRHAQQGTIAIIAAINPFEQSRRELGEMYGAKTIWVDCAMQTLIARDTKGLYKRALLLNNHPKKLNNLTGVNDIYEAPENPDLHICTHLLTPEEACERMLNFILATLEPSVIPQADYKE</sequence>
<evidence type="ECO:0000256" key="5">
    <source>
        <dbReference type="ARBA" id="ARBA00022840"/>
    </source>
</evidence>
<dbReference type="Gene3D" id="3.40.50.300">
    <property type="entry name" value="P-loop containing nucleotide triphosphate hydrolases"/>
    <property type="match status" value="1"/>
</dbReference>
<evidence type="ECO:0000256" key="4">
    <source>
        <dbReference type="ARBA" id="ARBA00022741"/>
    </source>
</evidence>
<comment type="pathway">
    <text evidence="6">Sulfur metabolism; hydrogen sulfide biosynthesis; sulfite from sulfate: step 2/3.</text>
</comment>
<dbReference type="GO" id="GO:0019379">
    <property type="term" value="P:sulfate assimilation, phosphoadenylyl sulfate reduction by phosphoadenylyl-sulfate reductase (thioredoxin)"/>
    <property type="evidence" value="ECO:0007669"/>
    <property type="project" value="TreeGrafter"/>
</dbReference>
<evidence type="ECO:0000313" key="9">
    <source>
        <dbReference type="Proteomes" id="UP000638732"/>
    </source>
</evidence>